<dbReference type="RefSeq" id="WP_131923537.1">
    <property type="nucleotide sequence ID" value="NZ_SMAG01000002.1"/>
</dbReference>
<evidence type="ECO:0000259" key="5">
    <source>
        <dbReference type="SMART" id="SM00533"/>
    </source>
</evidence>
<accession>A0A4R3L8N6</accession>
<dbReference type="Gene3D" id="3.40.50.300">
    <property type="entry name" value="P-loop containing nucleotide triphosphate hydrolases"/>
    <property type="match status" value="1"/>
</dbReference>
<evidence type="ECO:0000313" key="7">
    <source>
        <dbReference type="EMBL" id="TCS95538.1"/>
    </source>
</evidence>
<evidence type="ECO:0000313" key="8">
    <source>
        <dbReference type="Proteomes" id="UP000294937"/>
    </source>
</evidence>
<dbReference type="GO" id="GO:0140664">
    <property type="term" value="F:ATP-dependent DNA damage sensor activity"/>
    <property type="evidence" value="ECO:0007669"/>
    <property type="project" value="InterPro"/>
</dbReference>
<dbReference type="InterPro" id="IPR007696">
    <property type="entry name" value="DNA_mismatch_repair_MutS_core"/>
</dbReference>
<dbReference type="InterPro" id="IPR000432">
    <property type="entry name" value="DNA_mismatch_repair_MutS_C"/>
</dbReference>
<dbReference type="SUPFAM" id="SSF48334">
    <property type="entry name" value="DNA repair protein MutS, domain III"/>
    <property type="match status" value="1"/>
</dbReference>
<dbReference type="SUPFAM" id="SSF52540">
    <property type="entry name" value="P-loop containing nucleoside triphosphate hydrolases"/>
    <property type="match status" value="1"/>
</dbReference>
<evidence type="ECO:0000256" key="2">
    <source>
        <dbReference type="ARBA" id="ARBA00022840"/>
    </source>
</evidence>
<dbReference type="Proteomes" id="UP000294937">
    <property type="component" value="Unassembled WGS sequence"/>
</dbReference>
<dbReference type="EMBL" id="SMAG01000002">
    <property type="protein sequence ID" value="TCS95538.1"/>
    <property type="molecule type" value="Genomic_DNA"/>
</dbReference>
<evidence type="ECO:0000256" key="1">
    <source>
        <dbReference type="ARBA" id="ARBA00022741"/>
    </source>
</evidence>
<feature type="domain" description="DNA mismatch repair proteins mutS family" evidence="6">
    <location>
        <begin position="335"/>
        <end position="536"/>
    </location>
</feature>
<dbReference type="InterPro" id="IPR027417">
    <property type="entry name" value="P-loop_NTPase"/>
</dbReference>
<gene>
    <name evidence="7" type="ORF">EDD58_102111</name>
</gene>
<sequence length="542" mass="63634">MWIDEQTRSQLHLEEILADFEPLTPYGKKERKNLKPFLPGEEERWLWMLNEQEKLQSVGRTFSEEFHKLERICKQFPDITSILELLSQSRTPALTDWFHLKRFLWLIQEWMELLSKHERLTSFLLSKEEIEIVNRLLWRLNPSPSLQPSFAVEDAYDERLKNARKRLRQLEVQKQKEREESIQQLESKYNIRPNRLGEWVIDRKAPVHRELEGESQITLIRETMYEKVYELSRPNLEQAQEDELKQQIEERVQLILQQLAHQFMPHLSEIQQIVEKLTHFDLLWARVRLATTWNGVKPEWDVDHFVLDQGVHPVVERYLHQKELSFTPIDLHIYQGVSVIIGPNMGGKTVAIKTVGMITALAQLGFFVPATRCRMPLFPWIATVIGDDQQVEKGLSSFGAEVIRLGTWLEKKKQQGLLLLDEIGRGTNPIEGASLSFAITDYLSRSQIWTLHVTHYQELMSLKHIQVFRVAGLPEEVYLYPIEKDPKAWISLLHQRMDYRLVPVKEQDQFPEQAISIAKMLGLHADIVKQAQQLVKSKRGEE</sequence>
<dbReference type="GO" id="GO:0006298">
    <property type="term" value="P:mismatch repair"/>
    <property type="evidence" value="ECO:0007669"/>
    <property type="project" value="InterPro"/>
</dbReference>
<dbReference type="InterPro" id="IPR036187">
    <property type="entry name" value="DNA_mismatch_repair_MutS_sf"/>
</dbReference>
<evidence type="ECO:0000256" key="3">
    <source>
        <dbReference type="ARBA" id="ARBA00023125"/>
    </source>
</evidence>
<dbReference type="AlphaFoldDB" id="A0A4R3L8N6"/>
<protein>
    <submittedName>
        <fullName evidence="7">MutS-like protein</fullName>
    </submittedName>
</protein>
<comment type="caution">
    <text evidence="7">The sequence shown here is derived from an EMBL/GenBank/DDBJ whole genome shotgun (WGS) entry which is preliminary data.</text>
</comment>
<dbReference type="InterPro" id="IPR045076">
    <property type="entry name" value="MutS"/>
</dbReference>
<proteinExistence type="predicted"/>
<keyword evidence="4" id="KW-0175">Coiled coil</keyword>
<keyword evidence="2" id="KW-0067">ATP-binding</keyword>
<dbReference type="OrthoDB" id="9777812at2"/>
<dbReference type="Pfam" id="PF00488">
    <property type="entry name" value="MutS_V"/>
    <property type="match status" value="1"/>
</dbReference>
<dbReference type="PANTHER" id="PTHR11361">
    <property type="entry name" value="DNA MISMATCH REPAIR PROTEIN MUTS FAMILY MEMBER"/>
    <property type="match status" value="1"/>
</dbReference>
<keyword evidence="1" id="KW-0547">Nucleotide-binding</keyword>
<feature type="domain" description="DNA mismatch repair protein MutS core" evidence="5">
    <location>
        <begin position="12"/>
        <end position="318"/>
    </location>
</feature>
<evidence type="ECO:0000259" key="6">
    <source>
        <dbReference type="SMART" id="SM00534"/>
    </source>
</evidence>
<organism evidence="7 8">
    <name type="scientific">Hazenella coriacea</name>
    <dbReference type="NCBI Taxonomy" id="1179467"/>
    <lineage>
        <taxon>Bacteria</taxon>
        <taxon>Bacillati</taxon>
        <taxon>Bacillota</taxon>
        <taxon>Bacilli</taxon>
        <taxon>Bacillales</taxon>
        <taxon>Thermoactinomycetaceae</taxon>
        <taxon>Hazenella</taxon>
    </lineage>
</organism>
<keyword evidence="8" id="KW-1185">Reference proteome</keyword>
<keyword evidence="3" id="KW-0238">DNA-binding</keyword>
<evidence type="ECO:0000256" key="4">
    <source>
        <dbReference type="SAM" id="Coils"/>
    </source>
</evidence>
<dbReference type="SMART" id="SM00534">
    <property type="entry name" value="MUTSac"/>
    <property type="match status" value="1"/>
</dbReference>
<reference evidence="7 8" key="1">
    <citation type="submission" date="2019-03" db="EMBL/GenBank/DDBJ databases">
        <title>Genomic Encyclopedia of Type Strains, Phase IV (KMG-IV): sequencing the most valuable type-strain genomes for metagenomic binning, comparative biology and taxonomic classification.</title>
        <authorList>
            <person name="Goeker M."/>
        </authorList>
    </citation>
    <scope>NUCLEOTIDE SEQUENCE [LARGE SCALE GENOMIC DNA]</scope>
    <source>
        <strain evidence="7 8">DSM 45707</strain>
    </source>
</reference>
<dbReference type="GO" id="GO:0030983">
    <property type="term" value="F:mismatched DNA binding"/>
    <property type="evidence" value="ECO:0007669"/>
    <property type="project" value="InterPro"/>
</dbReference>
<name>A0A4R3L8N6_9BACL</name>
<feature type="coiled-coil region" evidence="4">
    <location>
        <begin position="153"/>
        <end position="180"/>
    </location>
</feature>
<dbReference type="SMART" id="SM00533">
    <property type="entry name" value="MUTSd"/>
    <property type="match status" value="1"/>
</dbReference>
<dbReference type="GO" id="GO:0005524">
    <property type="term" value="F:ATP binding"/>
    <property type="evidence" value="ECO:0007669"/>
    <property type="project" value="UniProtKB-KW"/>
</dbReference>
<dbReference type="Gene3D" id="1.10.1420.10">
    <property type="match status" value="2"/>
</dbReference>